<proteinExistence type="predicted"/>
<keyword evidence="2" id="KW-1185">Reference proteome</keyword>
<dbReference type="AlphaFoldDB" id="A0A6P5L6F5"/>
<sequence length="250" mass="26306">MAIQVRVQKSASRLFRNRLTSGESRIQKAGGERPKAGGVRKDGVQGSSLRSSSSRLPGQLHAAPAAPAAGVPPPPPRRRRLRVSSAASASSGRGGPESLEPRGRRGRPVRSARPTAPSTRERCSNGHGARSAADHVPPPQPPLSSAPVRGLEHTALLQPHPPHPSRPPPRQPAAAQSQRPGPVLPTNHRPGPRRPSQRLSPAHVPFEGGAPTTTTPTSADNRGAPPHLSTRQAKVPPSVYTDQSRRTSSS</sequence>
<evidence type="ECO:0000256" key="1">
    <source>
        <dbReference type="SAM" id="MobiDB-lite"/>
    </source>
</evidence>
<evidence type="ECO:0000313" key="3">
    <source>
        <dbReference type="RefSeq" id="XP_020852334.1"/>
    </source>
</evidence>
<dbReference type="GeneID" id="110215308"/>
<feature type="compositionally biased region" description="Polar residues" evidence="1">
    <location>
        <begin position="240"/>
        <end position="250"/>
    </location>
</feature>
<feature type="compositionally biased region" description="Pro residues" evidence="1">
    <location>
        <begin position="159"/>
        <end position="171"/>
    </location>
</feature>
<feature type="compositionally biased region" description="Low complexity" evidence="1">
    <location>
        <begin position="47"/>
        <end position="69"/>
    </location>
</feature>
<evidence type="ECO:0000313" key="2">
    <source>
        <dbReference type="Proteomes" id="UP000515140"/>
    </source>
</evidence>
<feature type="compositionally biased region" description="Basic and acidic residues" evidence="1">
    <location>
        <begin position="30"/>
        <end position="43"/>
    </location>
</feature>
<accession>A0A6P5L6F5</accession>
<organism evidence="2 3">
    <name type="scientific">Phascolarctos cinereus</name>
    <name type="common">Koala</name>
    <dbReference type="NCBI Taxonomy" id="38626"/>
    <lineage>
        <taxon>Eukaryota</taxon>
        <taxon>Metazoa</taxon>
        <taxon>Chordata</taxon>
        <taxon>Craniata</taxon>
        <taxon>Vertebrata</taxon>
        <taxon>Euteleostomi</taxon>
        <taxon>Mammalia</taxon>
        <taxon>Metatheria</taxon>
        <taxon>Diprotodontia</taxon>
        <taxon>Phascolarctidae</taxon>
        <taxon>Phascolarctos</taxon>
    </lineage>
</organism>
<gene>
    <name evidence="3" type="primary">LOC110215308</name>
</gene>
<dbReference type="RefSeq" id="XP_020852334.1">
    <property type="nucleotide sequence ID" value="XM_020996675.1"/>
</dbReference>
<dbReference type="KEGG" id="pcw:110215308"/>
<reference evidence="3" key="1">
    <citation type="submission" date="2025-08" db="UniProtKB">
        <authorList>
            <consortium name="RefSeq"/>
        </authorList>
    </citation>
    <scope>IDENTIFICATION</scope>
    <source>
        <tissue evidence="3">Spleen</tissue>
    </source>
</reference>
<protein>
    <submittedName>
        <fullName evidence="3">Atherin-like</fullName>
    </submittedName>
</protein>
<dbReference type="InParanoid" id="A0A6P5L6F5"/>
<feature type="region of interest" description="Disordered" evidence="1">
    <location>
        <begin position="16"/>
        <end position="250"/>
    </location>
</feature>
<dbReference type="Proteomes" id="UP000515140">
    <property type="component" value="Unplaced"/>
</dbReference>
<name>A0A6P5L6F5_PHACI</name>